<proteinExistence type="predicted"/>
<comment type="caution">
    <text evidence="2">The sequence shown here is derived from an EMBL/GenBank/DDBJ whole genome shotgun (WGS) entry which is preliminary data.</text>
</comment>
<dbReference type="Pfam" id="PF08343">
    <property type="entry name" value="RNR_N"/>
    <property type="match status" value="1"/>
</dbReference>
<dbReference type="SUPFAM" id="SSF48168">
    <property type="entry name" value="R1 subunit of ribonucleotide reductase, N-terminal domain"/>
    <property type="match status" value="1"/>
</dbReference>
<dbReference type="Proteomes" id="UP000650485">
    <property type="component" value="Unassembled WGS sequence"/>
</dbReference>
<sequence length="73" mass="8527">MNLADELNNELNIPKDNSIQLGKDKEALEAFLAENVRPNTLQFDSLRDRFDYLIEHDFVDQKMLDSYSFAFIS</sequence>
<name>A0A923STW9_WEICO</name>
<accession>A0A923STW9</accession>
<organism evidence="2 3">
    <name type="scientific">Weissella confusa</name>
    <name type="common">Lactobacillus confusus</name>
    <dbReference type="NCBI Taxonomy" id="1583"/>
    <lineage>
        <taxon>Bacteria</taxon>
        <taxon>Bacillati</taxon>
        <taxon>Bacillota</taxon>
        <taxon>Bacilli</taxon>
        <taxon>Lactobacillales</taxon>
        <taxon>Lactobacillaceae</taxon>
        <taxon>Weissella</taxon>
    </lineage>
</organism>
<dbReference type="EMBL" id="JACSZT010000009">
    <property type="protein sequence ID" value="MBC6499432.1"/>
    <property type="molecule type" value="Genomic_DNA"/>
</dbReference>
<dbReference type="AlphaFoldDB" id="A0A923STW9"/>
<evidence type="ECO:0000259" key="1">
    <source>
        <dbReference type="Pfam" id="PF08343"/>
    </source>
</evidence>
<feature type="domain" description="Ribonucleotide reductase N-terminal" evidence="1">
    <location>
        <begin position="6"/>
        <end position="72"/>
    </location>
</feature>
<evidence type="ECO:0000313" key="2">
    <source>
        <dbReference type="EMBL" id="MBC6499432.1"/>
    </source>
</evidence>
<protein>
    <recommendedName>
        <fullName evidence="1">Ribonucleotide reductase N-terminal domain-containing protein</fullName>
    </recommendedName>
</protein>
<evidence type="ECO:0000313" key="3">
    <source>
        <dbReference type="Proteomes" id="UP000650485"/>
    </source>
</evidence>
<dbReference type="InterPro" id="IPR013554">
    <property type="entry name" value="RNR_N"/>
</dbReference>
<dbReference type="InterPro" id="IPR008926">
    <property type="entry name" value="RNR_R1-su_N"/>
</dbReference>
<reference evidence="2" key="1">
    <citation type="submission" date="2020-08" db="EMBL/GenBank/DDBJ databases">
        <title>Complete genome sequence of Weissella confusa strain FS54 provides insights into metabolic potential.</title>
        <authorList>
            <person name="Fhoula I."/>
            <person name="Najjari A."/>
            <person name="Lekired A."/>
            <person name="Bessrour-Aouam N."/>
            <person name="Jaballah S."/>
            <person name="Klibi N."/>
            <person name="Ouzari H.-I."/>
        </authorList>
    </citation>
    <scope>NUCLEOTIDE SEQUENCE</scope>
    <source>
        <strain evidence="2">FS54</strain>
    </source>
</reference>
<gene>
    <name evidence="2" type="ORF">H7R52_14020</name>
</gene>